<dbReference type="Proteomes" id="UP000095598">
    <property type="component" value="Unassembled WGS sequence"/>
</dbReference>
<feature type="compositionally biased region" description="Basic and acidic residues" evidence="1">
    <location>
        <begin position="278"/>
        <end position="295"/>
    </location>
</feature>
<proteinExistence type="predicted"/>
<feature type="region of interest" description="Disordered" evidence="1">
    <location>
        <begin position="268"/>
        <end position="295"/>
    </location>
</feature>
<dbReference type="EMBL" id="CYXT01000014">
    <property type="protein sequence ID" value="CUM99611.1"/>
    <property type="molecule type" value="Genomic_DNA"/>
</dbReference>
<reference evidence="2 3" key="1">
    <citation type="submission" date="2015-09" db="EMBL/GenBank/DDBJ databases">
        <authorList>
            <consortium name="Pathogen Informatics"/>
        </authorList>
    </citation>
    <scope>NUCLEOTIDE SEQUENCE [LARGE SCALE GENOMIC DNA]</scope>
    <source>
        <strain evidence="2 3">2789STDY5608868</strain>
    </source>
</reference>
<evidence type="ECO:0000313" key="3">
    <source>
        <dbReference type="Proteomes" id="UP000095598"/>
    </source>
</evidence>
<protein>
    <submittedName>
        <fullName evidence="2">Uncharacterized protein</fullName>
    </submittedName>
</protein>
<organism evidence="2 3">
    <name type="scientific">Anaerostipes hadrus</name>
    <dbReference type="NCBI Taxonomy" id="649756"/>
    <lineage>
        <taxon>Bacteria</taxon>
        <taxon>Bacillati</taxon>
        <taxon>Bacillota</taxon>
        <taxon>Clostridia</taxon>
        <taxon>Lachnospirales</taxon>
        <taxon>Lachnospiraceae</taxon>
        <taxon>Anaerostipes</taxon>
    </lineage>
</organism>
<name>A0A173TAD7_ANAHA</name>
<gene>
    <name evidence="2" type="ORF">ERS852425_01937</name>
</gene>
<dbReference type="AlphaFoldDB" id="A0A173TAD7"/>
<evidence type="ECO:0000256" key="1">
    <source>
        <dbReference type="SAM" id="MobiDB-lite"/>
    </source>
</evidence>
<evidence type="ECO:0000313" key="2">
    <source>
        <dbReference type="EMBL" id="CUM99611.1"/>
    </source>
</evidence>
<dbReference type="RefSeq" id="WP_055258845.1">
    <property type="nucleotide sequence ID" value="NZ_CYXT01000014.1"/>
</dbReference>
<sequence>MHTVQLLLKPTTYERAEIERRFHAVSHIHNVCVKRMRKQIVLLLKDEEYRNWRTEYGSLSKIEKPSKAEKERKKALASDMNTRRTELGLNRSELEKYIKVCGARYKKLLSSQQVQAEAANVWKGVEDFLFSNGKQLHFKKFRDFRTIGGKSNINGICYDTETRQIQWLGLQMQCYLPKKASDREYVLQSLDHKISYCMIKRQMFSNGWRYHIILVLKDDAPQKLEHGFGDMGIDPGVSTMACTADTGCVLEELAPETDRYDRQIQEILRKMDRSRRKSNPDKYNPDGTVKKNDHSRWKNSKNYIRLLRRLQILYRKRSQYILTSHRTLCNRLIQMADRIRVERMTYKALQKRSKKTEHQDKISEVKKKDGSVVMIRKFKKKKRFGRSINRRAPSLFLTELERKITTAGGTYEEVKTETFKASQYDHSTDECTKIPLKQRTKVIDGHEVQRDLYSGFLIKNADDSLEHPDREKCKEEFLKFIEMHDELIKDMKRSGVSMKQCFGF</sequence>
<accession>A0A173TAD7</accession>